<comment type="caution">
    <text evidence="1">The sequence shown here is derived from an EMBL/GenBank/DDBJ whole genome shotgun (WGS) entry which is preliminary data.</text>
</comment>
<name>A0A6B0T538_9EURY</name>
<organism evidence="1 2">
    <name type="scientific">Halovenus carboxidivorans</name>
    <dbReference type="NCBI Taxonomy" id="2692199"/>
    <lineage>
        <taxon>Archaea</taxon>
        <taxon>Methanobacteriati</taxon>
        <taxon>Methanobacteriota</taxon>
        <taxon>Stenosarchaea group</taxon>
        <taxon>Halobacteria</taxon>
        <taxon>Halobacteriales</taxon>
        <taxon>Haloarculaceae</taxon>
        <taxon>Halovenus</taxon>
    </lineage>
</organism>
<dbReference type="AlphaFoldDB" id="A0A6B0T538"/>
<dbReference type="Proteomes" id="UP000466535">
    <property type="component" value="Unassembled WGS sequence"/>
</dbReference>
<keyword evidence="2" id="KW-1185">Reference proteome</keyword>
<dbReference type="EMBL" id="WUUT01000002">
    <property type="protein sequence ID" value="MXR51296.1"/>
    <property type="molecule type" value="Genomic_DNA"/>
</dbReference>
<reference evidence="1 2" key="1">
    <citation type="submission" date="2019-12" db="EMBL/GenBank/DDBJ databases">
        <title>Isolation and characterization of three novel carbon monoxide-oxidizing members of Halobacteria from salione crusts and soils.</title>
        <authorList>
            <person name="Myers M.R."/>
            <person name="King G.M."/>
        </authorList>
    </citation>
    <scope>NUCLEOTIDE SEQUENCE [LARGE SCALE GENOMIC DNA]</scope>
    <source>
        <strain evidence="1 2">WSH3</strain>
    </source>
</reference>
<sequence>MDEIELYIPEGIIESLPPDSDDTKQDMGKAIQGWERELNAALTVEDDEEAVSTVVDHIQHFETRWEEYDGYVVELRAWGQSPIYAMAWRDLHAAVIQQIYDHEDLADRIDRERHARIFQDGIRPGGGS</sequence>
<evidence type="ECO:0000313" key="2">
    <source>
        <dbReference type="Proteomes" id="UP000466535"/>
    </source>
</evidence>
<proteinExistence type="predicted"/>
<accession>A0A6B0T538</accession>
<dbReference type="Pfam" id="PF25926">
    <property type="entry name" value="DUF7971"/>
    <property type="match status" value="1"/>
</dbReference>
<protein>
    <submittedName>
        <fullName evidence="1">Uncharacterized protein</fullName>
    </submittedName>
</protein>
<evidence type="ECO:0000313" key="1">
    <source>
        <dbReference type="EMBL" id="MXR51296.1"/>
    </source>
</evidence>
<dbReference type="InterPro" id="IPR058277">
    <property type="entry name" value="DUF7971"/>
</dbReference>
<dbReference type="RefSeq" id="WP_368278124.1">
    <property type="nucleotide sequence ID" value="NZ_WUUT01000002.1"/>
</dbReference>
<gene>
    <name evidence="1" type="ORF">GRX03_06715</name>
</gene>